<dbReference type="EMBL" id="CP016268">
    <property type="protein sequence ID" value="ANO51819.1"/>
    <property type="molecule type" value="Genomic_DNA"/>
</dbReference>
<dbReference type="NCBIfam" id="NF033894">
    <property type="entry name" value="Eex_IncN"/>
    <property type="match status" value="1"/>
</dbReference>
<feature type="region of interest" description="Disordered" evidence="1">
    <location>
        <begin position="83"/>
        <end position="184"/>
    </location>
</feature>
<proteinExistence type="predicted"/>
<evidence type="ECO:0000313" key="2">
    <source>
        <dbReference type="EMBL" id="ANO51819.1"/>
    </source>
</evidence>
<evidence type="ECO:0000313" key="3">
    <source>
        <dbReference type="Proteomes" id="UP000092695"/>
    </source>
</evidence>
<gene>
    <name evidence="2" type="ORF">BA177_11965</name>
</gene>
<dbReference type="KEGG" id="woc:BA177_11965"/>
<accession>A0A193LHG1</accession>
<feature type="compositionally biased region" description="Basic and acidic residues" evidence="1">
    <location>
        <begin position="88"/>
        <end position="103"/>
    </location>
</feature>
<sequence length="184" mass="20268">MAISASCSQEPPPRTVVEFVDNPRLLEATMVRCAQNRAELRYTPECLNAREAVNRIAANEEAARRSELDAQSVRKREALRRAQQAAAEARERAAEYERQREEAEYLGQFEPVAEPMPGTVEGGAMPPATGPGEQDAPLEFVAPDPVIEEVLPDSQQDGAAGDDSGQSLEAVREELQRRQQQDNP</sequence>
<evidence type="ECO:0000256" key="1">
    <source>
        <dbReference type="SAM" id="MobiDB-lite"/>
    </source>
</evidence>
<name>A0A193LHG1_9GAMM</name>
<dbReference type="InterPro" id="IPR047937">
    <property type="entry name" value="Eex_IncN-like"/>
</dbReference>
<reference evidence="2 3" key="1">
    <citation type="submission" date="2016-06" db="EMBL/GenBank/DDBJ databases">
        <title>Complete genome sequence of a deep-branching marine Gamma Proteobacterium Woeseia oceani type strain XK5.</title>
        <authorList>
            <person name="Mu D."/>
            <person name="Du Z."/>
        </authorList>
    </citation>
    <scope>NUCLEOTIDE SEQUENCE [LARGE SCALE GENOMIC DNA]</scope>
    <source>
        <strain evidence="2 3">XK5</strain>
    </source>
</reference>
<feature type="compositionally biased region" description="Basic and acidic residues" evidence="1">
    <location>
        <begin position="170"/>
        <end position="184"/>
    </location>
</feature>
<dbReference type="Proteomes" id="UP000092695">
    <property type="component" value="Chromosome"/>
</dbReference>
<keyword evidence="3" id="KW-1185">Reference proteome</keyword>
<protein>
    <submittedName>
        <fullName evidence="2">Uncharacterized protein</fullName>
    </submittedName>
</protein>
<organism evidence="2 3">
    <name type="scientific">Woeseia oceani</name>
    <dbReference type="NCBI Taxonomy" id="1548547"/>
    <lineage>
        <taxon>Bacteria</taxon>
        <taxon>Pseudomonadati</taxon>
        <taxon>Pseudomonadota</taxon>
        <taxon>Gammaproteobacteria</taxon>
        <taxon>Woeseiales</taxon>
        <taxon>Woeseiaceae</taxon>
        <taxon>Woeseia</taxon>
    </lineage>
</organism>
<dbReference type="AlphaFoldDB" id="A0A193LHG1"/>